<comment type="caution">
    <text evidence="1">The sequence shown here is derived from an EMBL/GenBank/DDBJ whole genome shotgun (WGS) entry which is preliminary data.</text>
</comment>
<keyword evidence="2" id="KW-1185">Reference proteome</keyword>
<evidence type="ECO:0000313" key="1">
    <source>
        <dbReference type="EMBL" id="KAH9783214.1"/>
    </source>
</evidence>
<reference evidence="2" key="1">
    <citation type="journal article" date="2023" name="Hortic. Res.">
        <title>A chromosome-level phased genome enabling allele-level studies in sweet orange: a case study on citrus Huanglongbing tolerance.</title>
        <authorList>
            <person name="Wu B."/>
            <person name="Yu Q."/>
            <person name="Deng Z."/>
            <person name="Duan Y."/>
            <person name="Luo F."/>
            <person name="Gmitter F. Jr."/>
        </authorList>
    </citation>
    <scope>NUCLEOTIDE SEQUENCE [LARGE SCALE GENOMIC DNA]</scope>
    <source>
        <strain evidence="2">cv. Valencia</strain>
    </source>
</reference>
<sequence>MAFTGFNRIAGSVNPEIRIRAALWQHSGFIRPTAHAKKDGKIEEIKRSARPSAFVDRCRRWRSARPCAAVDRCLGTPSVVAVDGRGEACGEGVVRRLACVRQFLTYCLSMAETVASPFLDIVCNRLDSHARILSRSTGFVQIRVKLAEIRALLDEANSDHKHENSSLRRWFSVLTDLAYDVDGVIDNWEESENKKATCSLSSIVNSSKIEHEVKSIHVRLVSLLNLFYKFSPDVFLKSKTISDVGFVRSDQYVVIGRDFEVSNVVNMMVLDNEEDELEIFPIVGMGGIGKTILARRIYNDEAVKSYFQIRVWVSVGEKSLDVGAICQAIEVECGIIRGKGNVVEARGILEGKRFLIVLDDVWDEDGENMEKALSWLNVGGSGSCVLVTTRSGRVASMMGTVPTQHLTCLSSEDSWVLFKHFAFGSVEDESTELEEIGRNIVAKCKGLPIAIKTIGSILRSKDKEEWLSVADCDLWTLLEFKSHVLPVLKRSYDNLPWHLKQCFAYCSIFPKDYWINKEKLVRLWVAEGFIGLDSGSEDLEETADDYFMELLQHSFFDNIVRGIFGEVVMCKVHDYMHFLAQLAAGVEYSIVSIRDSQNIHTDIRHCTLVGDLSSSTIPRARKLRTLLFLTVKMENLSFPCQEFQCLRVLDLGQSGIIKLPDSIGTLKHLRYLDLSHTYIRKIPGSISKLKHLQTLDLSNCYNLEELPKGICQLTNLRTLDISSCYSLTHLPLGIGKLRPLRKLPAFILGKQRFCAGLGELKLLDLRGRLEIKNLENLKNVVDAEEAKLHDKVHIRSLGLSWSRNAQMRDDKAQALIEFLRPPHNLKVLDLKGYRGSVFPSWLNSGVPNLVKVSLVDCTCQELPPLGQLPNLKDLYVKGMSAVQIIGYKFYGNDAIRGFPSLKLLQLFDMPNLMEWKGQMTEGTDEFDGMQEPFPCLEKLVVEGCSMLNTLPFIRNLKNLALCNSNDKLVCSLSRFPSLSSLVVDNFPELNCLSDKTGNLNSLVKLTVNECDNLESLFVFMQSFSSLRHLSILHCDKLESLPMSLEKFCSLQKLDIVECPRLVHIPDIMGQHSSLLELSIEGCPMLKLSLKSIEFLGQLQRLMEVVSMTTLNLMADEVPTETDAGEMEFTWSVLIWPAVSLFRKIVPSKRHGRDVELLIQKYEGLYDMRDFVKEEKIKELMLGSIQTKDYQKWLSKEREIESHVNDMLKLNEEKSHGVLCSCMKLPHGDLMNALNDVTYHLENLPSAHGSISHAQHQIATALISPRIESRTHGQVEVTKYVNKKRKAETEGESSVEVHAQREKAAQWKEMQCSDSKPSVEGHEKHVGVTEPETFVPTKVLHDSVAQSSHMETKTLTSQGVGSSTYGHIEKLMTVNPERKAERKGKSSVRASTEAWTSSTSSFRSMVEAYTGSRPVPGDKDELTYGISGDVRMPIETVPTASTKSLSAVDQVSASNVEPVTEDEVICPTQIDTRTMDQSEIQLSSSEVESWSSGTVETLSDGNERMLPVHREEFKTAPSQNEVSSTARVVTFKSGPSNVAAAEQVTFSPFRIEDEMPLVVKAEAEISSKTETDQWWHEFGLVVSRSTERTVLKILQCISGVEAGKIGIHGISGIGKTTVLKALISYPKTKLIFDVIILVTVSRYWSVRKIQNDVLRQLSLYCEDSEADSDVAEKLFHFLNGKKFLLLLDDVWEQINLQEVGIPDPSSENVGKIVVASRTVGACLEMDASKLIEVETVSKKEAWELFYEQVGRVIELPHIQPFAQTIVYGCGGLPLLIIVTGRALTEENNVLVWEHTSKLFSKSIANATIEEVIQLLKFSFDQLKDFDTKSCLLYSSLFPEDKEVNVFELIENCIHEGVIAGSLGDARKRGQDIIDILVGASLLQVTEAGDSIKMHDLIRDLALGILSVSEDSQILLRAYSRLIDTSSSASSSSSRTLKVPEGHRFLLRAGAGLTEPPSLKEWEQAKFIFLMDNELCTLPERPSCSELSVLSLQRNYQLKVIPMSFFQFMTSLKVLNLSKTRINCLPNTLFELKNLQILILQDCERLSTLPSDVGSLENLEVLDLRGTEISKLPDETGGLACLTHLEVCFYGSISYVEYVKMPPQLISSGIISRLHALKTLSIVVYPGDKRWYKDVKSVVLEVCNLTELSSLCFHFPEIKLLELFLQRCIAWNSQCLTEFRIVVGHDIKNIVSRVPDAVAFDYNKQGKCLRFINGENIPDAVLQILACCTAFYLDNHLHINSLSDFGVRSINGLKFCIISECPKIETVVDGKELTTVIFPSLENLSIHHLWNLTHICEGSVPNGSFARLRILSVHACPKLKFVFSSFMIHFMSNLEDLTVEDCPAIEEIISEGEIIDSGCTALPRLKKLTLHYLPGLVTIWSSAWPSLEYVSFYDCPRLKNIGLGSNLKHSVMEIKAEKSWWDDLEWEDTELQLHLQNCFTTISEDDL</sequence>
<organism evidence="1 2">
    <name type="scientific">Citrus sinensis</name>
    <name type="common">Sweet orange</name>
    <name type="synonym">Citrus aurantium var. sinensis</name>
    <dbReference type="NCBI Taxonomy" id="2711"/>
    <lineage>
        <taxon>Eukaryota</taxon>
        <taxon>Viridiplantae</taxon>
        <taxon>Streptophyta</taxon>
        <taxon>Embryophyta</taxon>
        <taxon>Tracheophyta</taxon>
        <taxon>Spermatophyta</taxon>
        <taxon>Magnoliopsida</taxon>
        <taxon>eudicotyledons</taxon>
        <taxon>Gunneridae</taxon>
        <taxon>Pentapetalae</taxon>
        <taxon>rosids</taxon>
        <taxon>malvids</taxon>
        <taxon>Sapindales</taxon>
        <taxon>Rutaceae</taxon>
        <taxon>Aurantioideae</taxon>
        <taxon>Citrus</taxon>
    </lineage>
</organism>
<dbReference type="EMBL" id="CM039172">
    <property type="protein sequence ID" value="KAH9783214.1"/>
    <property type="molecule type" value="Genomic_DNA"/>
</dbReference>
<protein>
    <submittedName>
        <fullName evidence="1">Uncharacterized protein</fullName>
    </submittedName>
</protein>
<name>A0ACB8MCP9_CITSI</name>
<dbReference type="Proteomes" id="UP000829398">
    <property type="component" value="Chromosome 3"/>
</dbReference>
<gene>
    <name evidence="1" type="ORF">KPL71_009225</name>
</gene>
<proteinExistence type="predicted"/>
<evidence type="ECO:0000313" key="2">
    <source>
        <dbReference type="Proteomes" id="UP000829398"/>
    </source>
</evidence>
<accession>A0ACB8MCP9</accession>